<dbReference type="EMBL" id="VSWD01000006">
    <property type="protein sequence ID" value="KAK3100267.1"/>
    <property type="molecule type" value="Genomic_DNA"/>
</dbReference>
<sequence length="230" mass="26224">MTSRGMGILFTSLRMFLRRTIRKQANNYVVTYGKHKKVQSFLGVHMLSNKQMPGHVRKLTRSTSRKPKNDRSLLDSLELLMIDTLLGGNISLQDQVKFHECKECLAGDGEYAKIGNFVLYRKHEQIYIGSLKKVVVLQSKQEMTTVAFVKRGECTTDIQKNCQKVQESDRTEAVKTTDILNAVHTIHDCKGGYCRIAENQSGQYLKHSSHPVHIINKFRLSKLPDTLTDI</sequence>
<organism evidence="1 2">
    <name type="scientific">Pinctada imbricata</name>
    <name type="common">Atlantic pearl-oyster</name>
    <name type="synonym">Pinctada martensii</name>
    <dbReference type="NCBI Taxonomy" id="66713"/>
    <lineage>
        <taxon>Eukaryota</taxon>
        <taxon>Metazoa</taxon>
        <taxon>Spiralia</taxon>
        <taxon>Lophotrochozoa</taxon>
        <taxon>Mollusca</taxon>
        <taxon>Bivalvia</taxon>
        <taxon>Autobranchia</taxon>
        <taxon>Pteriomorphia</taxon>
        <taxon>Pterioida</taxon>
        <taxon>Pterioidea</taxon>
        <taxon>Pteriidae</taxon>
        <taxon>Pinctada</taxon>
    </lineage>
</organism>
<accession>A0AA89C5K5</accession>
<gene>
    <name evidence="1" type="ORF">FSP39_017178</name>
</gene>
<evidence type="ECO:0000313" key="1">
    <source>
        <dbReference type="EMBL" id="KAK3100267.1"/>
    </source>
</evidence>
<name>A0AA89C5K5_PINIB</name>
<proteinExistence type="predicted"/>
<reference evidence="1" key="1">
    <citation type="submission" date="2019-08" db="EMBL/GenBank/DDBJ databases">
        <title>The improved chromosome-level genome for the pearl oyster Pinctada fucata martensii using PacBio sequencing and Hi-C.</title>
        <authorList>
            <person name="Zheng Z."/>
        </authorList>
    </citation>
    <scope>NUCLEOTIDE SEQUENCE</scope>
    <source>
        <strain evidence="1">ZZ-2019</strain>
        <tissue evidence="1">Adductor muscle</tissue>
    </source>
</reference>
<dbReference type="AlphaFoldDB" id="A0AA89C5K5"/>
<protein>
    <submittedName>
        <fullName evidence="1">Uncharacterized protein</fullName>
    </submittedName>
</protein>
<comment type="caution">
    <text evidence="1">The sequence shown here is derived from an EMBL/GenBank/DDBJ whole genome shotgun (WGS) entry which is preliminary data.</text>
</comment>
<dbReference type="Proteomes" id="UP001186944">
    <property type="component" value="Unassembled WGS sequence"/>
</dbReference>
<evidence type="ECO:0000313" key="2">
    <source>
        <dbReference type="Proteomes" id="UP001186944"/>
    </source>
</evidence>
<keyword evidence="2" id="KW-1185">Reference proteome</keyword>